<dbReference type="Pfam" id="PF14534">
    <property type="entry name" value="DUF4440"/>
    <property type="match status" value="1"/>
</dbReference>
<organism evidence="2 3">
    <name type="scientific">Planobispora rosea</name>
    <dbReference type="NCBI Taxonomy" id="35762"/>
    <lineage>
        <taxon>Bacteria</taxon>
        <taxon>Bacillati</taxon>
        <taxon>Actinomycetota</taxon>
        <taxon>Actinomycetes</taxon>
        <taxon>Streptosporangiales</taxon>
        <taxon>Streptosporangiaceae</taxon>
        <taxon>Planobispora</taxon>
    </lineage>
</organism>
<dbReference type="AlphaFoldDB" id="A0A8J3S3K0"/>
<accession>A0A8J3S3K0</accession>
<evidence type="ECO:0000313" key="2">
    <source>
        <dbReference type="EMBL" id="GIH85212.1"/>
    </source>
</evidence>
<name>A0A8J3S3K0_PLARO</name>
<dbReference type="SUPFAM" id="SSF54427">
    <property type="entry name" value="NTF2-like"/>
    <property type="match status" value="1"/>
</dbReference>
<comment type="caution">
    <text evidence="2">The sequence shown here is derived from an EMBL/GenBank/DDBJ whole genome shotgun (WGS) entry which is preliminary data.</text>
</comment>
<dbReference type="InterPro" id="IPR027843">
    <property type="entry name" value="DUF4440"/>
</dbReference>
<dbReference type="InterPro" id="IPR032710">
    <property type="entry name" value="NTF2-like_dom_sf"/>
</dbReference>
<dbReference type="RefSeq" id="WP_189244046.1">
    <property type="nucleotide sequence ID" value="NZ_BMQP01000069.1"/>
</dbReference>
<dbReference type="EMBL" id="BOOI01000033">
    <property type="protein sequence ID" value="GIH85212.1"/>
    <property type="molecule type" value="Genomic_DNA"/>
</dbReference>
<proteinExistence type="predicted"/>
<evidence type="ECO:0000259" key="1">
    <source>
        <dbReference type="Pfam" id="PF14534"/>
    </source>
</evidence>
<feature type="domain" description="DUF4440" evidence="1">
    <location>
        <begin position="7"/>
        <end position="118"/>
    </location>
</feature>
<dbReference type="NCBIfam" id="TIGR02246">
    <property type="entry name" value="SgcJ/EcaC family oxidoreductase"/>
    <property type="match status" value="1"/>
</dbReference>
<dbReference type="Proteomes" id="UP000655044">
    <property type="component" value="Unassembled WGS sequence"/>
</dbReference>
<gene>
    <name evidence="2" type="ORF">Pro02_36200</name>
</gene>
<evidence type="ECO:0000313" key="3">
    <source>
        <dbReference type="Proteomes" id="UP000655044"/>
    </source>
</evidence>
<protein>
    <recommendedName>
        <fullName evidence="1">DUF4440 domain-containing protein</fullName>
    </recommendedName>
</protein>
<reference evidence="2" key="1">
    <citation type="submission" date="2021-01" db="EMBL/GenBank/DDBJ databases">
        <title>Whole genome shotgun sequence of Planobispora rosea NBRC 15558.</title>
        <authorList>
            <person name="Komaki H."/>
            <person name="Tamura T."/>
        </authorList>
    </citation>
    <scope>NUCLEOTIDE SEQUENCE</scope>
    <source>
        <strain evidence="2">NBRC 15558</strain>
    </source>
</reference>
<keyword evidence="3" id="KW-1185">Reference proteome</keyword>
<dbReference type="InterPro" id="IPR011944">
    <property type="entry name" value="Steroid_delta5-4_isomerase"/>
</dbReference>
<sequence length="154" mass="16955">MADDSAVRDLYSRLLDAWNHRDARAYAALIADDGTIIGFDGSIETGGKEVEEHLAGIFADHPTASYVAKVREVRPLGPDTVLLRAISGLVPPGADDLNPAANSHHTLIAERHGDTWRIVLFQNTPAAYHGRPHLVDQHTTELRELLEEQQPRLP</sequence>
<dbReference type="Gene3D" id="3.10.450.50">
    <property type="match status" value="1"/>
</dbReference>